<dbReference type="Gene3D" id="2.120.10.10">
    <property type="match status" value="1"/>
</dbReference>
<dbReference type="EMBL" id="HBFC01026164">
    <property type="protein sequence ID" value="CAD8713542.1"/>
    <property type="molecule type" value="Transcribed_RNA"/>
</dbReference>
<dbReference type="InterPro" id="IPR036278">
    <property type="entry name" value="Sialidase_sf"/>
</dbReference>
<feature type="domain" description="Sialidase" evidence="3">
    <location>
        <begin position="217"/>
        <end position="519"/>
    </location>
</feature>
<dbReference type="Pfam" id="PF13088">
    <property type="entry name" value="BNR_2"/>
    <property type="match status" value="1"/>
</dbReference>
<evidence type="ECO:0000259" key="3">
    <source>
        <dbReference type="Pfam" id="PF13088"/>
    </source>
</evidence>
<evidence type="ECO:0000313" key="4">
    <source>
        <dbReference type="EMBL" id="CAD8713542.1"/>
    </source>
</evidence>
<dbReference type="SUPFAM" id="SSF50939">
    <property type="entry name" value="Sialidases"/>
    <property type="match status" value="1"/>
</dbReference>
<proteinExistence type="predicted"/>
<evidence type="ECO:0000256" key="2">
    <source>
        <dbReference type="SAM" id="Phobius"/>
    </source>
</evidence>
<dbReference type="CDD" id="cd15482">
    <property type="entry name" value="Sialidase_non-viral"/>
    <property type="match status" value="1"/>
</dbReference>
<keyword evidence="2" id="KW-0812">Transmembrane</keyword>
<dbReference type="AlphaFoldDB" id="A0A7S0SRP3"/>
<gene>
    <name evidence="4" type="ORF">MANT1106_LOCUS15828</name>
</gene>
<feature type="transmembrane region" description="Helical" evidence="2">
    <location>
        <begin position="12"/>
        <end position="30"/>
    </location>
</feature>
<protein>
    <recommendedName>
        <fullName evidence="3">Sialidase domain-containing protein</fullName>
    </recommendedName>
</protein>
<dbReference type="PANTHER" id="PTHR43752">
    <property type="entry name" value="BNR/ASP-BOX REPEAT FAMILY PROTEIN"/>
    <property type="match status" value="1"/>
</dbReference>
<organism evidence="4">
    <name type="scientific">Mantoniella antarctica</name>
    <dbReference type="NCBI Taxonomy" id="81844"/>
    <lineage>
        <taxon>Eukaryota</taxon>
        <taxon>Viridiplantae</taxon>
        <taxon>Chlorophyta</taxon>
        <taxon>Mamiellophyceae</taxon>
        <taxon>Mamiellales</taxon>
        <taxon>Mamiellaceae</taxon>
        <taxon>Mantoniella</taxon>
    </lineage>
</organism>
<reference evidence="4" key="1">
    <citation type="submission" date="2021-01" db="EMBL/GenBank/DDBJ databases">
        <authorList>
            <person name="Corre E."/>
            <person name="Pelletier E."/>
            <person name="Niang G."/>
            <person name="Scheremetjew M."/>
            <person name="Finn R."/>
            <person name="Kale V."/>
            <person name="Holt S."/>
            <person name="Cochrane G."/>
            <person name="Meng A."/>
            <person name="Brown T."/>
            <person name="Cohen L."/>
        </authorList>
    </citation>
    <scope>NUCLEOTIDE SEQUENCE</scope>
    <source>
        <strain evidence="4">SL-175</strain>
    </source>
</reference>
<dbReference type="PANTHER" id="PTHR43752:SF2">
    <property type="entry name" value="BNR_ASP-BOX REPEAT FAMILY PROTEIN"/>
    <property type="match status" value="1"/>
</dbReference>
<evidence type="ECO:0000256" key="1">
    <source>
        <dbReference type="SAM" id="MobiDB-lite"/>
    </source>
</evidence>
<feature type="region of interest" description="Disordered" evidence="1">
    <location>
        <begin position="92"/>
        <end position="121"/>
    </location>
</feature>
<keyword evidence="2" id="KW-1133">Transmembrane helix</keyword>
<dbReference type="InterPro" id="IPR011040">
    <property type="entry name" value="Sialidase"/>
</dbReference>
<sequence>MDRRRRWVRPLVGSFAVVVGLAVTSVLLHLSSEGGITASIGAKNAHHARRVYTTRAPLLSLVEDAVETIEEVREAVDTLWSAGGEGTLIGDAGETGQEGADEDLDNVMPVPEEGETDGEDELRRAKEAVGEEALSEHLPAAQLKLSKGERRRQLDLCSRNNTRPSFFKSLSRTPRGKIKQIQSGIGWVSHDGGHIRYSHMSTIVRLNGVAQTSNNWMVVWQTSATIEGVADQHLSMSTSADSAKWDTARRVPIRQKQALWSPVLFVPPRGDRDEVWLFYTESTNCLRAERRLPHGRRIPPRYAPGGDVKLVKTFDGGRSWSMPSVILAQSDGTGVVPKVIANQVVVHRGTGNWVLPYWREKAPPEACKNSNSPAFAGALVSSDQGQSWRAKGQTRVGGTWLIEGTAVERSDGSIACLYRTSAGRLYQSVSYDGGESWGGADPTSVPNPDSKVNAITLTTGELALAFNDSPDNSKVNKGRARLRVAVSCDGGQRWVTISELEEGSLRYYIHYPTLVQDGNRLLVVYSVMGHPHLHLGDVGGIKIAEVPLQPPMRLAAEPED</sequence>
<name>A0A7S0SRP3_9CHLO</name>
<keyword evidence="2" id="KW-0472">Membrane</keyword>
<accession>A0A7S0SRP3</accession>